<gene>
    <name evidence="2" type="ORF">OM33_19025</name>
</gene>
<name>A0A0A7EKV7_9GAMM</name>
<dbReference type="EMBL" id="CP009889">
    <property type="protein sequence ID" value="AIY67158.1"/>
    <property type="molecule type" value="Genomic_DNA"/>
</dbReference>
<dbReference type="OrthoDB" id="7018489at2"/>
<sequence>MKRSPGQKRKLIVQGISLFVFLIITYFASQYYGKIHNDSLAWTKNSYSVLGTVIGLNSEEEEYRNRKGRKRTETLYYLQYRVEIDGESYEEFSEITHSLYNSLAVEDSVDVIVSQSGDYFDLKANVDEAKASNNLLGYAVKVGIFTAPACLFLYYILSIIFVREAANALPEGFYNNNSWLDIDDFYLIWLADNQLISVKFDKNEVSKVQNAYQKQSTLDEIISLIKKPKVITIPLDEITEVTSKHNSDVLSISVGDADHSIEFLNQAVKHHALDQIKTLLPQHLIHTTNKKSRFMAVLPWLVVAGICAGIMFFLGKSILSTLLALFVIVKVLPKLIARLISPTVVQTWQVPEVSS</sequence>
<keyword evidence="1" id="KW-0812">Transmembrane</keyword>
<dbReference type="AlphaFoldDB" id="A0A0A7EKV7"/>
<feature type="transmembrane region" description="Helical" evidence="1">
    <location>
        <begin position="294"/>
        <end position="312"/>
    </location>
</feature>
<protein>
    <submittedName>
        <fullName evidence="2">Uncharacterized protein</fullName>
    </submittedName>
</protein>
<evidence type="ECO:0000313" key="2">
    <source>
        <dbReference type="EMBL" id="AIY67158.1"/>
    </source>
</evidence>
<proteinExistence type="predicted"/>
<accession>A0A0A7EKV7</accession>
<organism evidence="2 3">
    <name type="scientific">Pseudoalteromonas piratica</name>
    <dbReference type="NCBI Taxonomy" id="1348114"/>
    <lineage>
        <taxon>Bacteria</taxon>
        <taxon>Pseudomonadati</taxon>
        <taxon>Pseudomonadota</taxon>
        <taxon>Gammaproteobacteria</taxon>
        <taxon>Alteromonadales</taxon>
        <taxon>Pseudoalteromonadaceae</taxon>
        <taxon>Pseudoalteromonas</taxon>
    </lineage>
</organism>
<keyword evidence="3" id="KW-1185">Reference proteome</keyword>
<evidence type="ECO:0000313" key="3">
    <source>
        <dbReference type="Proteomes" id="UP000030341"/>
    </source>
</evidence>
<keyword evidence="1" id="KW-0472">Membrane</keyword>
<evidence type="ECO:0000256" key="1">
    <source>
        <dbReference type="SAM" id="Phobius"/>
    </source>
</evidence>
<dbReference type="RefSeq" id="WP_040135955.1">
    <property type="nucleotide sequence ID" value="NZ_CP009889.1"/>
</dbReference>
<dbReference type="eggNOG" id="ENOG50337VY">
    <property type="taxonomic scope" value="Bacteria"/>
</dbReference>
<reference evidence="2 3" key="1">
    <citation type="submission" date="2014-11" db="EMBL/GenBank/DDBJ databases">
        <title>Complete Genome Sequence of Pseudoalteromonas sp. Strain OCN003 Isolated from Kaneohe Bay, Oahu, Hawaii.</title>
        <authorList>
            <person name="Beurmann S."/>
            <person name="Videau P."/>
            <person name="Ushijima B."/>
            <person name="Smith A.M."/>
            <person name="Aeby G.S."/>
            <person name="Callahan S.M."/>
            <person name="Belcaid M."/>
        </authorList>
    </citation>
    <scope>NUCLEOTIDE SEQUENCE [LARGE SCALE GENOMIC DNA]</scope>
    <source>
        <strain evidence="2 3">OCN003</strain>
    </source>
</reference>
<feature type="transmembrane region" description="Helical" evidence="1">
    <location>
        <begin position="135"/>
        <end position="157"/>
    </location>
</feature>
<feature type="transmembrane region" description="Helical" evidence="1">
    <location>
        <begin position="318"/>
        <end position="337"/>
    </location>
</feature>
<dbReference type="KEGG" id="pseo:OM33_19025"/>
<dbReference type="HOGENOM" id="CLU_780460_0_0_6"/>
<keyword evidence="1" id="KW-1133">Transmembrane helix</keyword>
<dbReference type="Proteomes" id="UP000030341">
    <property type="component" value="Chromosome 2"/>
</dbReference>
<feature type="transmembrane region" description="Helical" evidence="1">
    <location>
        <begin position="12"/>
        <end position="32"/>
    </location>
</feature>